<protein>
    <submittedName>
        <fullName evidence="1">Uncharacterized protein</fullName>
    </submittedName>
</protein>
<name>A0A2N0Q2K9_9GLOM</name>
<evidence type="ECO:0000313" key="1">
    <source>
        <dbReference type="EMBL" id="PKC13322.1"/>
    </source>
</evidence>
<organism evidence="1 2">
    <name type="scientific">Rhizophagus irregularis</name>
    <dbReference type="NCBI Taxonomy" id="588596"/>
    <lineage>
        <taxon>Eukaryota</taxon>
        <taxon>Fungi</taxon>
        <taxon>Fungi incertae sedis</taxon>
        <taxon>Mucoromycota</taxon>
        <taxon>Glomeromycotina</taxon>
        <taxon>Glomeromycetes</taxon>
        <taxon>Glomerales</taxon>
        <taxon>Glomeraceae</taxon>
        <taxon>Rhizophagus</taxon>
    </lineage>
</organism>
<gene>
    <name evidence="1" type="ORF">RhiirA5_73082</name>
</gene>
<dbReference type="Proteomes" id="UP000232722">
    <property type="component" value="Unassembled WGS sequence"/>
</dbReference>
<sequence>MSMLVRKKKKILLLITLKQKKNMPTKISMMCYIHDFTEQLTQEFTVKKIMAIARLNDDDLTKIVYLRVKVFIPVDPNISCQFEDFTNGQVVS</sequence>
<dbReference type="EMBL" id="LLXJ01000197">
    <property type="protein sequence ID" value="PKC13322.1"/>
    <property type="molecule type" value="Genomic_DNA"/>
</dbReference>
<proteinExistence type="predicted"/>
<comment type="caution">
    <text evidence="1">The sequence shown here is derived from an EMBL/GenBank/DDBJ whole genome shotgun (WGS) entry which is preliminary data.</text>
</comment>
<dbReference type="AlphaFoldDB" id="A0A2N0Q2K9"/>
<reference evidence="1 2" key="2">
    <citation type="submission" date="2017-09" db="EMBL/GenBank/DDBJ databases">
        <title>Extensive intraspecific genome diversity in a model arbuscular mycorrhizal fungus.</title>
        <authorList>
            <person name="Chen E.C."/>
            <person name="Morin E."/>
            <person name="Beaudet D."/>
            <person name="Noel J."/>
            <person name="Ndikumana S."/>
            <person name="Charron P."/>
            <person name="St-Onge C."/>
            <person name="Giorgi J."/>
            <person name="Grigoriev I.V."/>
            <person name="Roux C."/>
            <person name="Martin F.M."/>
            <person name="Corradi N."/>
        </authorList>
    </citation>
    <scope>NUCLEOTIDE SEQUENCE [LARGE SCALE GENOMIC DNA]</scope>
    <source>
        <strain evidence="1 2">A5</strain>
    </source>
</reference>
<evidence type="ECO:0000313" key="2">
    <source>
        <dbReference type="Proteomes" id="UP000232722"/>
    </source>
</evidence>
<accession>A0A2N0Q2K9</accession>
<reference evidence="1 2" key="1">
    <citation type="submission" date="2016-04" db="EMBL/GenBank/DDBJ databases">
        <title>Genome analyses suggest a sexual origin of heterokaryosis in a supposedly ancient asexual fungus.</title>
        <authorList>
            <person name="Ropars J."/>
            <person name="Sedzielewska K."/>
            <person name="Noel J."/>
            <person name="Charron P."/>
            <person name="Farinelli L."/>
            <person name="Marton T."/>
            <person name="Kruger M."/>
            <person name="Pelin A."/>
            <person name="Brachmann A."/>
            <person name="Corradi N."/>
        </authorList>
    </citation>
    <scope>NUCLEOTIDE SEQUENCE [LARGE SCALE GENOMIC DNA]</scope>
    <source>
        <strain evidence="1 2">A5</strain>
    </source>
</reference>